<dbReference type="Proteomes" id="UP000254945">
    <property type="component" value="Unassembled WGS sequence"/>
</dbReference>
<dbReference type="AlphaFoldDB" id="A0A378WEX4"/>
<proteinExistence type="predicted"/>
<dbReference type="STRING" id="1796.ABW05_07335"/>
<gene>
    <name evidence="1" type="ORF">NCTC4524_05839</name>
</gene>
<protein>
    <submittedName>
        <fullName evidence="1">Transcriptional regulatory protein</fullName>
    </submittedName>
</protein>
<organism evidence="1 2">
    <name type="scientific">Mycolicibacterium senegalense</name>
    <dbReference type="NCBI Taxonomy" id="1796"/>
    <lineage>
        <taxon>Bacteria</taxon>
        <taxon>Bacillati</taxon>
        <taxon>Actinomycetota</taxon>
        <taxon>Actinomycetes</taxon>
        <taxon>Mycobacteriales</taxon>
        <taxon>Mycobacteriaceae</taxon>
        <taxon>Mycolicibacterium</taxon>
    </lineage>
</organism>
<accession>A0A378WEX4</accession>
<dbReference type="EMBL" id="UGQQ01000003">
    <property type="protein sequence ID" value="SUA32430.1"/>
    <property type="molecule type" value="Genomic_DNA"/>
</dbReference>
<reference evidence="1 2" key="1">
    <citation type="submission" date="2018-06" db="EMBL/GenBank/DDBJ databases">
        <authorList>
            <consortium name="Pathogen Informatics"/>
            <person name="Doyle S."/>
        </authorList>
    </citation>
    <scope>NUCLEOTIDE SEQUENCE [LARGE SCALE GENOMIC DNA]</scope>
    <source>
        <strain evidence="1 2">NCTC4524</strain>
    </source>
</reference>
<evidence type="ECO:0000313" key="2">
    <source>
        <dbReference type="Proteomes" id="UP000254945"/>
    </source>
</evidence>
<name>A0A378WEX4_9MYCO</name>
<evidence type="ECO:0000313" key="1">
    <source>
        <dbReference type="EMBL" id="SUA32430.1"/>
    </source>
</evidence>
<sequence>MELIGGSTMLRMLLWPERELDDEWVAQTAAILVHGATVGK</sequence>